<keyword evidence="2" id="KW-1185">Reference proteome</keyword>
<sequence length="156" mass="17096">MEGSANEHLVEWIPEAYSPEGLPASFEPVCSSFPTAGTKDTLSRHTFISHSSRSLGSSVPPTLSGAGLSSLSVGDADNEVEPASLTWRVVVSRSCIGFEFFTLEMTAVSVQPRHTPSHLQIIHLRKFLDFPTGELHQRVSIYNFEVMCNRDDALTC</sequence>
<organism evidence="1 2">
    <name type="scientific">Irpex rosettiformis</name>
    <dbReference type="NCBI Taxonomy" id="378272"/>
    <lineage>
        <taxon>Eukaryota</taxon>
        <taxon>Fungi</taxon>
        <taxon>Dikarya</taxon>
        <taxon>Basidiomycota</taxon>
        <taxon>Agaricomycotina</taxon>
        <taxon>Agaricomycetes</taxon>
        <taxon>Polyporales</taxon>
        <taxon>Irpicaceae</taxon>
        <taxon>Irpex</taxon>
    </lineage>
</organism>
<reference evidence="1" key="1">
    <citation type="journal article" date="2021" name="Environ. Microbiol.">
        <title>Gene family expansions and transcriptome signatures uncover fungal adaptations to wood decay.</title>
        <authorList>
            <person name="Hage H."/>
            <person name="Miyauchi S."/>
            <person name="Viragh M."/>
            <person name="Drula E."/>
            <person name="Min B."/>
            <person name="Chaduli D."/>
            <person name="Navarro D."/>
            <person name="Favel A."/>
            <person name="Norest M."/>
            <person name="Lesage-Meessen L."/>
            <person name="Balint B."/>
            <person name="Merenyi Z."/>
            <person name="de Eugenio L."/>
            <person name="Morin E."/>
            <person name="Martinez A.T."/>
            <person name="Baldrian P."/>
            <person name="Stursova M."/>
            <person name="Martinez M.J."/>
            <person name="Novotny C."/>
            <person name="Magnuson J.K."/>
            <person name="Spatafora J.W."/>
            <person name="Maurice S."/>
            <person name="Pangilinan J."/>
            <person name="Andreopoulos W."/>
            <person name="LaButti K."/>
            <person name="Hundley H."/>
            <person name="Na H."/>
            <person name="Kuo A."/>
            <person name="Barry K."/>
            <person name="Lipzen A."/>
            <person name="Henrissat B."/>
            <person name="Riley R."/>
            <person name="Ahrendt S."/>
            <person name="Nagy L.G."/>
            <person name="Grigoriev I.V."/>
            <person name="Martin F."/>
            <person name="Rosso M.N."/>
        </authorList>
    </citation>
    <scope>NUCLEOTIDE SEQUENCE</scope>
    <source>
        <strain evidence="1">CBS 384.51</strain>
    </source>
</reference>
<name>A0ACB8U3R3_9APHY</name>
<evidence type="ECO:0000313" key="2">
    <source>
        <dbReference type="Proteomes" id="UP001055072"/>
    </source>
</evidence>
<gene>
    <name evidence="1" type="ORF">BDY19DRAFT_153568</name>
</gene>
<protein>
    <submittedName>
        <fullName evidence="1">Uncharacterized protein</fullName>
    </submittedName>
</protein>
<dbReference type="Proteomes" id="UP001055072">
    <property type="component" value="Unassembled WGS sequence"/>
</dbReference>
<proteinExistence type="predicted"/>
<evidence type="ECO:0000313" key="1">
    <source>
        <dbReference type="EMBL" id="KAI0088880.1"/>
    </source>
</evidence>
<accession>A0ACB8U3R3</accession>
<comment type="caution">
    <text evidence="1">The sequence shown here is derived from an EMBL/GenBank/DDBJ whole genome shotgun (WGS) entry which is preliminary data.</text>
</comment>
<dbReference type="EMBL" id="MU274912">
    <property type="protein sequence ID" value="KAI0088880.1"/>
    <property type="molecule type" value="Genomic_DNA"/>
</dbReference>